<geneLocation type="chloroplast" evidence="6"/>
<gene>
    <name evidence="5 6" type="primary">rps14</name>
</gene>
<dbReference type="RefSeq" id="YP_007317201.1">
    <property type="nucleotide sequence ID" value="NC_020018.1"/>
</dbReference>
<dbReference type="AlphaFoldDB" id="L0BHU6"/>
<dbReference type="PROSITE" id="PS00527">
    <property type="entry name" value="RIBOSOMAL_S14"/>
    <property type="match status" value="1"/>
</dbReference>
<evidence type="ECO:0000256" key="1">
    <source>
        <dbReference type="ARBA" id="ARBA00009083"/>
    </source>
</evidence>
<dbReference type="InterPro" id="IPR018271">
    <property type="entry name" value="Ribosomal_uS14_CS"/>
</dbReference>
<sequence length="100" mass="11924">MAKKSIVEREKKRKLLSIKYYRLRRFLKGKIESADSFDKKLFFYSQLQSLPRDSSFSRLVNRCLITGRGKGYYRMFGLCRHVLRDMSHYGYLPGVTKSSW</sequence>
<dbReference type="PANTHER" id="PTHR19836:SF19">
    <property type="entry name" value="SMALL RIBOSOMAL SUBUNIT PROTEIN US14M"/>
    <property type="match status" value="1"/>
</dbReference>
<evidence type="ECO:0000313" key="6">
    <source>
        <dbReference type="EMBL" id="AFZ88803.1"/>
    </source>
</evidence>
<reference evidence="6" key="1">
    <citation type="journal article" date="2012" name="PLoS ONE">
        <title>Evidence for Transitional Stages in the Evolution of Euglenid Group II Introns and Twintrons in the Monomorphina aenigmatica Plastid Genome.</title>
        <authorList>
            <person name="Pombert J.-F."/>
            <person name="James E.R."/>
            <person name="Janouskovec J."/>
            <person name="Keeling P.J."/>
        </authorList>
    </citation>
    <scope>NUCLEOTIDE SEQUENCE</scope>
    <source>
        <strain evidence="6">UTEX1284</strain>
    </source>
</reference>
<dbReference type="GO" id="GO:0015935">
    <property type="term" value="C:small ribosomal subunit"/>
    <property type="evidence" value="ECO:0007669"/>
    <property type="project" value="TreeGrafter"/>
</dbReference>
<dbReference type="Pfam" id="PF00253">
    <property type="entry name" value="Ribosomal_S14"/>
    <property type="match status" value="1"/>
</dbReference>
<comment type="subunit">
    <text evidence="5">Part of the 30S ribosomal subunit.</text>
</comment>
<keyword evidence="2 5" id="KW-0689">Ribosomal protein</keyword>
<dbReference type="NCBIfam" id="NF006477">
    <property type="entry name" value="PRK08881.1"/>
    <property type="match status" value="1"/>
</dbReference>
<dbReference type="InterPro" id="IPR001209">
    <property type="entry name" value="Ribosomal_uS14"/>
</dbReference>
<keyword evidence="6" id="KW-0150">Chloroplast</keyword>
<dbReference type="PANTHER" id="PTHR19836">
    <property type="entry name" value="30S RIBOSOMAL PROTEIN S14"/>
    <property type="match status" value="1"/>
</dbReference>
<comment type="function">
    <text evidence="5">Binds 16S rRNA, required for the assembly of 30S particles.</text>
</comment>
<keyword evidence="6" id="KW-0934">Plastid</keyword>
<keyword evidence="3 5" id="KW-0687">Ribonucleoprotein</keyword>
<dbReference type="Gene3D" id="1.10.287.1480">
    <property type="match status" value="1"/>
</dbReference>
<dbReference type="InterPro" id="IPR023036">
    <property type="entry name" value="Ribosomal_uS14_bac/plastid"/>
</dbReference>
<evidence type="ECO:0000256" key="2">
    <source>
        <dbReference type="ARBA" id="ARBA00022980"/>
    </source>
</evidence>
<dbReference type="SUPFAM" id="SSF57716">
    <property type="entry name" value="Glucocorticoid receptor-like (DNA-binding domain)"/>
    <property type="match status" value="1"/>
</dbReference>
<dbReference type="GO" id="GO:0019843">
    <property type="term" value="F:rRNA binding"/>
    <property type="evidence" value="ECO:0007669"/>
    <property type="project" value="UniProtKB-UniRule"/>
</dbReference>
<dbReference type="GO" id="GO:0006412">
    <property type="term" value="P:translation"/>
    <property type="evidence" value="ECO:0007669"/>
    <property type="project" value="UniProtKB-UniRule"/>
</dbReference>
<evidence type="ECO:0000256" key="4">
    <source>
        <dbReference type="ARBA" id="ARBA00035247"/>
    </source>
</evidence>
<dbReference type="GO" id="GO:0009507">
    <property type="term" value="C:chloroplast"/>
    <property type="evidence" value="ECO:0007669"/>
    <property type="project" value="UniProtKB-SubCell"/>
</dbReference>
<dbReference type="EMBL" id="JX457480">
    <property type="protein sequence ID" value="AFZ88803.1"/>
    <property type="molecule type" value="Genomic_DNA"/>
</dbReference>
<dbReference type="GO" id="GO:0003735">
    <property type="term" value="F:structural constituent of ribosome"/>
    <property type="evidence" value="ECO:0007669"/>
    <property type="project" value="InterPro"/>
</dbReference>
<dbReference type="HAMAP" id="MF_00537">
    <property type="entry name" value="Ribosomal_uS14_1"/>
    <property type="match status" value="1"/>
</dbReference>
<protein>
    <recommendedName>
        <fullName evidence="4 5">Small ribosomal subunit protein uS14c</fullName>
    </recommendedName>
</protein>
<name>L0BHU6_MONAE</name>
<dbReference type="GeneID" id="14411901"/>
<proteinExistence type="inferred from homology"/>
<evidence type="ECO:0000256" key="3">
    <source>
        <dbReference type="ARBA" id="ARBA00023274"/>
    </source>
</evidence>
<accession>L0BHU6</accession>
<keyword evidence="5" id="KW-0694">RNA-binding</keyword>
<organism evidence="6">
    <name type="scientific">Monomorphina aenigmatica</name>
    <name type="common">Euglenoid</name>
    <name type="synonym">Phacus aenigmaticus</name>
    <dbReference type="NCBI Taxonomy" id="304863"/>
    <lineage>
        <taxon>Eukaryota</taxon>
        <taxon>Discoba</taxon>
        <taxon>Euglenozoa</taxon>
        <taxon>Euglenida</taxon>
        <taxon>Spirocuta</taxon>
        <taxon>Euglenophyceae</taxon>
        <taxon>Euglenales</taxon>
        <taxon>Euglenaceae</taxon>
        <taxon>Monomorphina</taxon>
    </lineage>
</organism>
<keyword evidence="5" id="KW-0699">rRNA-binding</keyword>
<comment type="similarity">
    <text evidence="1 5">Belongs to the universal ribosomal protein uS14 family.</text>
</comment>
<dbReference type="FunFam" id="1.10.287.1480:FF:000001">
    <property type="entry name" value="30S ribosomal protein S14"/>
    <property type="match status" value="1"/>
</dbReference>
<comment type="subcellular location">
    <subcellularLocation>
        <location evidence="5">Plastid</location>
        <location evidence="5">Chloroplast</location>
    </subcellularLocation>
</comment>
<evidence type="ECO:0000256" key="5">
    <source>
        <dbReference type="HAMAP-Rule" id="MF_00537"/>
    </source>
</evidence>